<dbReference type="InterPro" id="IPR007803">
    <property type="entry name" value="Asp/Arg/Pro-Hydrxlase"/>
</dbReference>
<name>A0A7Y0DZA4_9PROT</name>
<evidence type="ECO:0000313" key="3">
    <source>
        <dbReference type="Proteomes" id="UP000539372"/>
    </source>
</evidence>
<dbReference type="Pfam" id="PF05118">
    <property type="entry name" value="Asp_Arg_Hydrox"/>
    <property type="match status" value="1"/>
</dbReference>
<proteinExistence type="predicted"/>
<evidence type="ECO:0000313" key="2">
    <source>
        <dbReference type="EMBL" id="NMM44359.1"/>
    </source>
</evidence>
<dbReference type="Gene3D" id="2.60.120.330">
    <property type="entry name" value="B-lactam Antibiotic, Isopenicillin N Synthase, Chain"/>
    <property type="match status" value="1"/>
</dbReference>
<dbReference type="Proteomes" id="UP000539372">
    <property type="component" value="Unassembled WGS sequence"/>
</dbReference>
<accession>A0A7Y0DZA4</accession>
<organism evidence="2 3">
    <name type="scientific">Pacificispira spongiicola</name>
    <dbReference type="NCBI Taxonomy" id="2729598"/>
    <lineage>
        <taxon>Bacteria</taxon>
        <taxon>Pseudomonadati</taxon>
        <taxon>Pseudomonadota</taxon>
        <taxon>Alphaproteobacteria</taxon>
        <taxon>Rhodospirillales</taxon>
        <taxon>Rhodospirillaceae</taxon>
        <taxon>Pacificispira</taxon>
    </lineage>
</organism>
<protein>
    <submittedName>
        <fullName evidence="2">Aspartyl/asparaginyl beta-hydroxylase domain-containing protein</fullName>
    </submittedName>
</protein>
<dbReference type="SUPFAM" id="SSF51197">
    <property type="entry name" value="Clavaminate synthase-like"/>
    <property type="match status" value="1"/>
</dbReference>
<sequence length="230" mass="26171">MEIGVPYKRLGPVDIGPSLDLLAHLTDVDWESNRLRQELLAASPHRGTTRSIILKYNWLPYQRPWGIRTMRELVEAWCKQENVDPVNLLPEIELETDQGHVNVFPQWKKFEPVIGPLVDKAVSYIGAQRGVTTRIAIVEMVPNGKIAPHIDSQEHAGRAHRIHIPLIVPPGVEYKVDGKKFKMPPGFAYDFNNKRQHSVRNKSPRPRITILLDYLPDPGPPKQTAIPHFS</sequence>
<evidence type="ECO:0000259" key="1">
    <source>
        <dbReference type="Pfam" id="PF05118"/>
    </source>
</evidence>
<comment type="caution">
    <text evidence="2">The sequence shown here is derived from an EMBL/GenBank/DDBJ whole genome shotgun (WGS) entry which is preliminary data.</text>
</comment>
<dbReference type="InterPro" id="IPR027443">
    <property type="entry name" value="IPNS-like_sf"/>
</dbReference>
<dbReference type="AlphaFoldDB" id="A0A7Y0DZA4"/>
<dbReference type="EMBL" id="JABBNT010000002">
    <property type="protein sequence ID" value="NMM44359.1"/>
    <property type="molecule type" value="Genomic_DNA"/>
</dbReference>
<reference evidence="2 3" key="1">
    <citation type="submission" date="2020-04" db="EMBL/GenBank/DDBJ databases">
        <title>Rhodospirillaceae bacterium KN72 isolated from deep sea.</title>
        <authorList>
            <person name="Zhang D.-C."/>
        </authorList>
    </citation>
    <scope>NUCLEOTIDE SEQUENCE [LARGE SCALE GENOMIC DNA]</scope>
    <source>
        <strain evidence="2 3">KN72</strain>
    </source>
</reference>
<dbReference type="RefSeq" id="WP_169624649.1">
    <property type="nucleotide sequence ID" value="NZ_JABBNT010000002.1"/>
</dbReference>
<gene>
    <name evidence="2" type="ORF">HH303_07705</name>
</gene>
<feature type="domain" description="Aspartyl/asparaginy/proline hydroxylase" evidence="1">
    <location>
        <begin position="131"/>
        <end position="214"/>
    </location>
</feature>
<keyword evidence="3" id="KW-1185">Reference proteome</keyword>